<evidence type="ECO:0000256" key="4">
    <source>
        <dbReference type="ARBA" id="ARBA00023163"/>
    </source>
</evidence>
<keyword evidence="4" id="KW-0804">Transcription</keyword>
<dbReference type="KEGG" id="jag:GJA_2196"/>
<dbReference type="PROSITE" id="PS50931">
    <property type="entry name" value="HTH_LYSR"/>
    <property type="match status" value="1"/>
</dbReference>
<keyword evidence="3" id="KW-0238">DNA-binding</keyword>
<name>W0V4M8_9BURK</name>
<dbReference type="STRING" id="1349767.GJA_2196"/>
<evidence type="ECO:0000313" key="6">
    <source>
        <dbReference type="EMBL" id="CDG82831.1"/>
    </source>
</evidence>
<dbReference type="PANTHER" id="PTHR30537">
    <property type="entry name" value="HTH-TYPE TRANSCRIPTIONAL REGULATOR"/>
    <property type="match status" value="1"/>
</dbReference>
<dbReference type="SUPFAM" id="SSF53850">
    <property type="entry name" value="Periplasmic binding protein-like II"/>
    <property type="match status" value="1"/>
</dbReference>
<comment type="similarity">
    <text evidence="1">Belongs to the LysR transcriptional regulatory family.</text>
</comment>
<sequence>MSIKLMWEIRAFCTVVDKRSFVHAARMLGCSPSAVTRAIQYLEEAIGAELILRTQKQFTLTMAGTAYHVFAQQLLETQAEAEDQLSELSNSPQGWVRISAPEILSLGFLPKVVAKFSRDYPSVSIDINFTDKTVDPIEEKLDFAIRGAFPRSSELIGYELWKYRRYMYASPDYLDRMGIPHEPEDLAAYDVVIHTAPRILRDWHFVSLERTVRYQVKPRYRFTSGIAVLHVALEGAGIARLGSWLAEPLVKEGKLVRVCAAYHLTSSKGLDPSIHAVYGSPKLAKGARLFLEQIRKHAAGSIPDERGR</sequence>
<dbReference type="Proteomes" id="UP000027604">
    <property type="component" value="Chromosome I"/>
</dbReference>
<accession>W0V4M8</accession>
<dbReference type="PATRIC" id="fig|1349767.4.peg.3951"/>
<proteinExistence type="inferred from homology"/>
<evidence type="ECO:0000313" key="7">
    <source>
        <dbReference type="Proteomes" id="UP000027604"/>
    </source>
</evidence>
<keyword evidence="7" id="KW-1185">Reference proteome</keyword>
<keyword evidence="2" id="KW-0805">Transcription regulation</keyword>
<reference evidence="6 7" key="1">
    <citation type="journal article" date="2015" name="Genome Announc.">
        <title>Genome Sequence of Mushroom Soft-Rot Pathogen Janthinobacterium agaricidamnosum.</title>
        <authorList>
            <person name="Graupner K."/>
            <person name="Lackner G."/>
            <person name="Hertweck C."/>
        </authorList>
    </citation>
    <scope>NUCLEOTIDE SEQUENCE [LARGE SCALE GENOMIC DNA]</scope>
    <source>
        <strain evidence="7">NBRC 102515 / DSM 9628</strain>
    </source>
</reference>
<evidence type="ECO:0000256" key="3">
    <source>
        <dbReference type="ARBA" id="ARBA00023125"/>
    </source>
</evidence>
<dbReference type="CDD" id="cd08422">
    <property type="entry name" value="PBP2_CrgA_like"/>
    <property type="match status" value="1"/>
</dbReference>
<dbReference type="InterPro" id="IPR036390">
    <property type="entry name" value="WH_DNA-bd_sf"/>
</dbReference>
<dbReference type="InterPro" id="IPR005119">
    <property type="entry name" value="LysR_subst-bd"/>
</dbReference>
<evidence type="ECO:0000256" key="2">
    <source>
        <dbReference type="ARBA" id="ARBA00023015"/>
    </source>
</evidence>
<dbReference type="AlphaFoldDB" id="W0V4M8"/>
<protein>
    <submittedName>
        <fullName evidence="6">Bacterial regulatory helix-turn-helix, lysR family protein</fullName>
    </submittedName>
</protein>
<evidence type="ECO:0000259" key="5">
    <source>
        <dbReference type="PROSITE" id="PS50931"/>
    </source>
</evidence>
<dbReference type="InterPro" id="IPR000847">
    <property type="entry name" value="LysR_HTH_N"/>
</dbReference>
<organism evidence="6 7">
    <name type="scientific">Janthinobacterium agaricidamnosum NBRC 102515 = DSM 9628</name>
    <dbReference type="NCBI Taxonomy" id="1349767"/>
    <lineage>
        <taxon>Bacteria</taxon>
        <taxon>Pseudomonadati</taxon>
        <taxon>Pseudomonadota</taxon>
        <taxon>Betaproteobacteria</taxon>
        <taxon>Burkholderiales</taxon>
        <taxon>Oxalobacteraceae</taxon>
        <taxon>Janthinobacterium</taxon>
    </lineage>
</organism>
<dbReference type="InterPro" id="IPR036388">
    <property type="entry name" value="WH-like_DNA-bd_sf"/>
</dbReference>
<dbReference type="HOGENOM" id="CLU_039613_16_2_4"/>
<dbReference type="GO" id="GO:0043565">
    <property type="term" value="F:sequence-specific DNA binding"/>
    <property type="evidence" value="ECO:0007669"/>
    <property type="project" value="TreeGrafter"/>
</dbReference>
<dbReference type="RefSeq" id="WP_038491737.1">
    <property type="nucleotide sequence ID" value="NZ_BCTH01000078.1"/>
</dbReference>
<dbReference type="Pfam" id="PF03466">
    <property type="entry name" value="LysR_substrate"/>
    <property type="match status" value="1"/>
</dbReference>
<dbReference type="GO" id="GO:0006351">
    <property type="term" value="P:DNA-templated transcription"/>
    <property type="evidence" value="ECO:0007669"/>
    <property type="project" value="TreeGrafter"/>
</dbReference>
<evidence type="ECO:0000256" key="1">
    <source>
        <dbReference type="ARBA" id="ARBA00009437"/>
    </source>
</evidence>
<dbReference type="Gene3D" id="3.40.190.290">
    <property type="match status" value="1"/>
</dbReference>
<dbReference type="EMBL" id="HG322949">
    <property type="protein sequence ID" value="CDG82831.1"/>
    <property type="molecule type" value="Genomic_DNA"/>
</dbReference>
<gene>
    <name evidence="6" type="ORF">GJA_2196</name>
</gene>
<dbReference type="OrthoDB" id="9786526at2"/>
<dbReference type="InterPro" id="IPR058163">
    <property type="entry name" value="LysR-type_TF_proteobact-type"/>
</dbReference>
<dbReference type="eggNOG" id="COG0583">
    <property type="taxonomic scope" value="Bacteria"/>
</dbReference>
<dbReference type="SUPFAM" id="SSF46785">
    <property type="entry name" value="Winged helix' DNA-binding domain"/>
    <property type="match status" value="1"/>
</dbReference>
<dbReference type="Gene3D" id="1.10.10.10">
    <property type="entry name" value="Winged helix-like DNA-binding domain superfamily/Winged helix DNA-binding domain"/>
    <property type="match status" value="1"/>
</dbReference>
<dbReference type="Pfam" id="PF00126">
    <property type="entry name" value="HTH_1"/>
    <property type="match status" value="1"/>
</dbReference>
<dbReference type="PANTHER" id="PTHR30537:SF3">
    <property type="entry name" value="TRANSCRIPTIONAL REGULATORY PROTEIN"/>
    <property type="match status" value="1"/>
</dbReference>
<dbReference type="GO" id="GO:0003700">
    <property type="term" value="F:DNA-binding transcription factor activity"/>
    <property type="evidence" value="ECO:0007669"/>
    <property type="project" value="InterPro"/>
</dbReference>
<feature type="domain" description="HTH lysR-type" evidence="5">
    <location>
        <begin position="1"/>
        <end position="61"/>
    </location>
</feature>